<dbReference type="GO" id="GO:0000272">
    <property type="term" value="P:polysaccharide catabolic process"/>
    <property type="evidence" value="ECO:0007669"/>
    <property type="project" value="TreeGrafter"/>
</dbReference>
<gene>
    <name evidence="10" type="ORF">ER308_01375</name>
</gene>
<evidence type="ECO:0000256" key="7">
    <source>
        <dbReference type="ARBA" id="ARBA00023295"/>
    </source>
</evidence>
<evidence type="ECO:0000256" key="6">
    <source>
        <dbReference type="ARBA" id="ARBA00023277"/>
    </source>
</evidence>
<dbReference type="Pfam" id="PF06964">
    <property type="entry name" value="Alpha-L-AF_C"/>
    <property type="match status" value="1"/>
</dbReference>
<dbReference type="GO" id="GO:0046373">
    <property type="term" value="P:L-arabinose metabolic process"/>
    <property type="evidence" value="ECO:0007669"/>
    <property type="project" value="InterPro"/>
</dbReference>
<dbReference type="PANTHER" id="PTHR43576">
    <property type="entry name" value="ALPHA-L-ARABINOFURANOSIDASE C-RELATED"/>
    <property type="match status" value="1"/>
</dbReference>
<keyword evidence="6" id="KW-0119">Carbohydrate metabolism</keyword>
<feature type="region of interest" description="Disordered" evidence="8">
    <location>
        <begin position="461"/>
        <end position="485"/>
    </location>
</feature>
<comment type="catalytic activity">
    <reaction evidence="1">
        <text>Hydrolysis of terminal non-reducing alpha-L-arabinofuranoside residues in alpha-L-arabinosides.</text>
        <dbReference type="EC" id="3.2.1.55"/>
    </reaction>
</comment>
<dbReference type="AlphaFoldDB" id="A0A411YAZ5"/>
<dbReference type="Gene3D" id="3.20.20.80">
    <property type="entry name" value="Glycosidases"/>
    <property type="match status" value="1"/>
</dbReference>
<reference evidence="10 11" key="1">
    <citation type="submission" date="2019-01" db="EMBL/GenBank/DDBJ databases">
        <title>Egibacter rhizosphaerae EGI 80759T.</title>
        <authorList>
            <person name="Chen D.-D."/>
            <person name="Tian Y."/>
            <person name="Jiao J.-Y."/>
            <person name="Zhang X.-T."/>
            <person name="Zhang Y.-G."/>
            <person name="Zhang Y."/>
            <person name="Xiao M."/>
            <person name="Shu W.-S."/>
            <person name="Li W.-J."/>
        </authorList>
    </citation>
    <scope>NUCLEOTIDE SEQUENCE [LARGE SCALE GENOMIC DNA]</scope>
    <source>
        <strain evidence="10 11">EGI 80759</strain>
    </source>
</reference>
<dbReference type="GO" id="GO:0046556">
    <property type="term" value="F:alpha-L-arabinofuranosidase activity"/>
    <property type="evidence" value="ECO:0007669"/>
    <property type="project" value="UniProtKB-EC"/>
</dbReference>
<evidence type="ECO:0000256" key="4">
    <source>
        <dbReference type="ARBA" id="ARBA00012670"/>
    </source>
</evidence>
<keyword evidence="7" id="KW-0326">Glycosidase</keyword>
<dbReference type="SUPFAM" id="SSF51445">
    <property type="entry name" value="(Trans)glycosidases"/>
    <property type="match status" value="1"/>
</dbReference>
<feature type="compositionally biased region" description="Basic and acidic residues" evidence="8">
    <location>
        <begin position="465"/>
        <end position="475"/>
    </location>
</feature>
<dbReference type="Pfam" id="PF22848">
    <property type="entry name" value="ASD1_dom"/>
    <property type="match status" value="1"/>
</dbReference>
<evidence type="ECO:0000313" key="10">
    <source>
        <dbReference type="EMBL" id="QBI18352.1"/>
    </source>
</evidence>
<keyword evidence="5" id="KW-0378">Hydrolase</keyword>
<dbReference type="OrthoDB" id="9758333at2"/>
<dbReference type="EMBL" id="CP036402">
    <property type="protein sequence ID" value="QBI18352.1"/>
    <property type="molecule type" value="Genomic_DNA"/>
</dbReference>
<evidence type="ECO:0000259" key="9">
    <source>
        <dbReference type="SMART" id="SM00813"/>
    </source>
</evidence>
<comment type="subunit">
    <text evidence="3">Homohexamer; trimer of dimers.</text>
</comment>
<dbReference type="InterPro" id="IPR055235">
    <property type="entry name" value="ASD1_cat"/>
</dbReference>
<comment type="similarity">
    <text evidence="2">Belongs to the glycosyl hydrolase 51 family.</text>
</comment>
<evidence type="ECO:0000256" key="2">
    <source>
        <dbReference type="ARBA" id="ARBA00007186"/>
    </source>
</evidence>
<keyword evidence="11" id="KW-1185">Reference proteome</keyword>
<evidence type="ECO:0000313" key="11">
    <source>
        <dbReference type="Proteomes" id="UP000291469"/>
    </source>
</evidence>
<dbReference type="InterPro" id="IPR010720">
    <property type="entry name" value="Alpha-L-AF_C"/>
</dbReference>
<evidence type="ECO:0000256" key="3">
    <source>
        <dbReference type="ARBA" id="ARBA00011165"/>
    </source>
</evidence>
<dbReference type="Gene3D" id="2.60.40.1180">
    <property type="entry name" value="Golgi alpha-mannosidase II"/>
    <property type="match status" value="1"/>
</dbReference>
<organism evidence="10 11">
    <name type="scientific">Egibacter rhizosphaerae</name>
    <dbReference type="NCBI Taxonomy" id="1670831"/>
    <lineage>
        <taxon>Bacteria</taxon>
        <taxon>Bacillati</taxon>
        <taxon>Actinomycetota</taxon>
        <taxon>Nitriliruptoria</taxon>
        <taxon>Egibacterales</taxon>
        <taxon>Egibacteraceae</taxon>
        <taxon>Egibacter</taxon>
    </lineage>
</organism>
<protein>
    <recommendedName>
        <fullName evidence="4">non-reducing end alpha-L-arabinofuranosidase</fullName>
        <ecNumber evidence="4">3.2.1.55</ecNumber>
    </recommendedName>
</protein>
<evidence type="ECO:0000256" key="1">
    <source>
        <dbReference type="ARBA" id="ARBA00001462"/>
    </source>
</evidence>
<evidence type="ECO:0000256" key="8">
    <source>
        <dbReference type="SAM" id="MobiDB-lite"/>
    </source>
</evidence>
<feature type="domain" description="Alpha-L-arabinofuranosidase C-terminal" evidence="9">
    <location>
        <begin position="292"/>
        <end position="492"/>
    </location>
</feature>
<dbReference type="SMART" id="SM00813">
    <property type="entry name" value="Alpha-L-AF_C"/>
    <property type="match status" value="1"/>
</dbReference>
<dbReference type="PANTHER" id="PTHR43576:SF3">
    <property type="entry name" value="ALPHA-L-ARABINOFURANOSIDASE C"/>
    <property type="match status" value="1"/>
</dbReference>
<dbReference type="RefSeq" id="WP_131153350.1">
    <property type="nucleotide sequence ID" value="NZ_CP036402.1"/>
</dbReference>
<name>A0A411YAZ5_9ACTN</name>
<sequence length="502" mass="55981">MMKAQLSLDPAFVVADVRRRTFGSFVEHMGRCVYTGIFEPRHETADEDGHRRDVLDLAREMGVTMVRYPGGNFVSGYRWEDGIGPVMHRPRRLDAAWHSAETNEHGIGEFILWTRKAGVEPNYAINLGTRGVQEALDLLEYANHPGGTYWSDLRIAHGHAEPFGIKMWCLGNEMDGPWQTGHKTPYEYGRLAAETARAMRQRQSGLELVACGSSNSSMPTFGTWEATVLQECYDQVDFISAHAYYNERAAGDLASFLASAVDMESFIEDVASTADHIGAKLRSRKRINISFDEWNVWDNAATGTPTVDWPSAPRVGEDTYTLADAVVVGSLLITLLRHSDRVTAACQAQLVNALAPLRSEAQGMAWRQASFWPFAHASRLAKGKVLDTHVVGPNYPNERFGDTPVIHSVVTHDEESSELVVFVVNRHLEEPVELSVGLRAFPGYRVVEHVILDDEDVHAMNTEQEPDRVQPRRAESSQVDGEDAQVLLPPVSWSFVRLRPNG</sequence>
<evidence type="ECO:0000256" key="5">
    <source>
        <dbReference type="ARBA" id="ARBA00022801"/>
    </source>
</evidence>
<dbReference type="SUPFAM" id="SSF51011">
    <property type="entry name" value="Glycosyl hydrolase domain"/>
    <property type="match status" value="1"/>
</dbReference>
<dbReference type="KEGG" id="erz:ER308_01375"/>
<proteinExistence type="inferred from homology"/>
<dbReference type="EC" id="3.2.1.55" evidence="4"/>
<dbReference type="InterPro" id="IPR017853">
    <property type="entry name" value="GH"/>
</dbReference>
<dbReference type="InterPro" id="IPR013780">
    <property type="entry name" value="Glyco_hydro_b"/>
</dbReference>
<accession>A0A411YAZ5</accession>
<dbReference type="Proteomes" id="UP000291469">
    <property type="component" value="Chromosome"/>
</dbReference>